<gene>
    <name evidence="1" type="ORF">P775_28080</name>
</gene>
<feature type="non-terminal residue" evidence="1">
    <location>
        <position position="195"/>
    </location>
</feature>
<dbReference type="RefSeq" id="WP_099913920.1">
    <property type="nucleotide sequence ID" value="NZ_AWWI01000186.1"/>
</dbReference>
<sequence>MTFDDDLIACAQMVERADPDRFRALMATPVAARAKLFPIYAFNIEAARAPWVTQETMIAEMRLQWWRDALEEIRSGATVRRHEVVTPLAGVLDSTSAELLDRGVAARRWDIYRDPFEDVAHFQRYIEETGGHLMLASARALGGQDDAAALDLGYAAGLAAYLRAVPELESRGRVPLVDGRVEAVAELARGGLERL</sequence>
<dbReference type="OrthoDB" id="9814909at2"/>
<evidence type="ECO:0008006" key="3">
    <source>
        <dbReference type="Google" id="ProtNLM"/>
    </source>
</evidence>
<dbReference type="AlphaFoldDB" id="A0A2G8QST6"/>
<dbReference type="Pfam" id="PF00494">
    <property type="entry name" value="SQS_PSY"/>
    <property type="match status" value="1"/>
</dbReference>
<evidence type="ECO:0000313" key="1">
    <source>
        <dbReference type="EMBL" id="PIL12365.1"/>
    </source>
</evidence>
<name>A0A2G8QST6_9RHOB</name>
<dbReference type="SUPFAM" id="SSF48576">
    <property type="entry name" value="Terpenoid synthases"/>
    <property type="match status" value="1"/>
</dbReference>
<dbReference type="InterPro" id="IPR008949">
    <property type="entry name" value="Isoprenoid_synthase_dom_sf"/>
</dbReference>
<dbReference type="Gene3D" id="1.10.600.10">
    <property type="entry name" value="Farnesyl Diphosphate Synthase"/>
    <property type="match status" value="1"/>
</dbReference>
<organism evidence="1 2">
    <name type="scientific">Puniceibacterium antarcticum</name>
    <dbReference type="NCBI Taxonomy" id="1206336"/>
    <lineage>
        <taxon>Bacteria</taxon>
        <taxon>Pseudomonadati</taxon>
        <taxon>Pseudomonadota</taxon>
        <taxon>Alphaproteobacteria</taxon>
        <taxon>Rhodobacterales</taxon>
        <taxon>Paracoccaceae</taxon>
        <taxon>Puniceibacterium</taxon>
    </lineage>
</organism>
<accession>A0A2G8QST6</accession>
<comment type="caution">
    <text evidence="1">The sequence shown here is derived from an EMBL/GenBank/DDBJ whole genome shotgun (WGS) entry which is preliminary data.</text>
</comment>
<dbReference type="InterPro" id="IPR002060">
    <property type="entry name" value="Squ/phyt_synthse"/>
</dbReference>
<dbReference type="Proteomes" id="UP000231259">
    <property type="component" value="Unassembled WGS sequence"/>
</dbReference>
<dbReference type="EMBL" id="AWWI01000186">
    <property type="protein sequence ID" value="PIL12365.1"/>
    <property type="molecule type" value="Genomic_DNA"/>
</dbReference>
<reference evidence="1 2" key="1">
    <citation type="submission" date="2013-09" db="EMBL/GenBank/DDBJ databases">
        <title>Genome sequencing of Phaeobacter antarcticus sp. nov. SM1211.</title>
        <authorList>
            <person name="Zhang X.-Y."/>
            <person name="Liu C."/>
            <person name="Chen X.-L."/>
            <person name="Xie B.-B."/>
            <person name="Qin Q.-L."/>
            <person name="Rong J.-C."/>
            <person name="Zhang Y.-Z."/>
        </authorList>
    </citation>
    <scope>NUCLEOTIDE SEQUENCE [LARGE SCALE GENOMIC DNA]</scope>
    <source>
        <strain evidence="1 2">SM1211</strain>
    </source>
</reference>
<keyword evidence="2" id="KW-1185">Reference proteome</keyword>
<proteinExistence type="predicted"/>
<protein>
    <recommendedName>
        <fullName evidence="3">Phytoene synthase</fullName>
    </recommendedName>
</protein>
<evidence type="ECO:0000313" key="2">
    <source>
        <dbReference type="Proteomes" id="UP000231259"/>
    </source>
</evidence>